<keyword evidence="5 7" id="KW-0378">Hydrolase</keyword>
<dbReference type="GO" id="GO:0004526">
    <property type="term" value="F:ribonuclease P activity"/>
    <property type="evidence" value="ECO:0007669"/>
    <property type="project" value="UniProtKB-EC"/>
</dbReference>
<reference evidence="10" key="1">
    <citation type="journal article" date="2019" name="Int. J. Syst. Evol. Microbiol.">
        <title>The Global Catalogue of Microorganisms (GCM) 10K type strain sequencing project: providing services to taxonomists for standard genome sequencing and annotation.</title>
        <authorList>
            <consortium name="The Broad Institute Genomics Platform"/>
            <consortium name="The Broad Institute Genome Sequencing Center for Infectious Disease"/>
            <person name="Wu L."/>
            <person name="Ma J."/>
        </authorList>
    </citation>
    <scope>NUCLEOTIDE SEQUENCE [LARGE SCALE GENOMIC DNA]</scope>
    <source>
        <strain evidence="10">CCUG 59858</strain>
    </source>
</reference>
<dbReference type="RefSeq" id="WP_382341300.1">
    <property type="nucleotide sequence ID" value="NZ_JBHSAB010000004.1"/>
</dbReference>
<keyword evidence="4 7" id="KW-0255">Endonuclease</keyword>
<dbReference type="InterPro" id="IPR020568">
    <property type="entry name" value="Ribosomal_Su5_D2-typ_SF"/>
</dbReference>
<keyword evidence="10" id="KW-1185">Reference proteome</keyword>
<dbReference type="InterPro" id="IPR014721">
    <property type="entry name" value="Ribsml_uS5_D2-typ_fold_subgr"/>
</dbReference>
<evidence type="ECO:0000256" key="5">
    <source>
        <dbReference type="ARBA" id="ARBA00022801"/>
    </source>
</evidence>
<comment type="similarity">
    <text evidence="7">Belongs to the RnpA family.</text>
</comment>
<dbReference type="PROSITE" id="PS00648">
    <property type="entry name" value="RIBONUCLEASE_P"/>
    <property type="match status" value="1"/>
</dbReference>
<evidence type="ECO:0000256" key="6">
    <source>
        <dbReference type="ARBA" id="ARBA00022884"/>
    </source>
</evidence>
<evidence type="ECO:0000256" key="2">
    <source>
        <dbReference type="ARBA" id="ARBA00022694"/>
    </source>
</evidence>
<proteinExistence type="inferred from homology"/>
<comment type="subunit">
    <text evidence="7">Consists of a catalytic RNA component (M1 or rnpB) and a protein subunit.</text>
</comment>
<dbReference type="PANTHER" id="PTHR33992:SF1">
    <property type="entry name" value="RIBONUCLEASE P PROTEIN COMPONENT"/>
    <property type="match status" value="1"/>
</dbReference>
<dbReference type="InterPro" id="IPR000100">
    <property type="entry name" value="RNase_P"/>
</dbReference>
<evidence type="ECO:0000313" key="10">
    <source>
        <dbReference type="Proteomes" id="UP001595758"/>
    </source>
</evidence>
<protein>
    <recommendedName>
        <fullName evidence="7 8">Ribonuclease P protein component</fullName>
        <shortName evidence="7">RNase P protein</shortName>
        <shortName evidence="7">RNaseP protein</shortName>
        <ecNumber evidence="7 8">3.1.26.5</ecNumber>
    </recommendedName>
    <alternativeName>
        <fullName evidence="7">Protein C5</fullName>
    </alternativeName>
</protein>
<evidence type="ECO:0000256" key="4">
    <source>
        <dbReference type="ARBA" id="ARBA00022759"/>
    </source>
</evidence>
<name>A0ABV8CE25_9GAMM</name>
<dbReference type="PANTHER" id="PTHR33992">
    <property type="entry name" value="RIBONUCLEASE P PROTEIN COMPONENT"/>
    <property type="match status" value="1"/>
</dbReference>
<organism evidence="9 10">
    <name type="scientific">Legionella dresdenensis</name>
    <dbReference type="NCBI Taxonomy" id="450200"/>
    <lineage>
        <taxon>Bacteria</taxon>
        <taxon>Pseudomonadati</taxon>
        <taxon>Pseudomonadota</taxon>
        <taxon>Gammaproteobacteria</taxon>
        <taxon>Legionellales</taxon>
        <taxon>Legionellaceae</taxon>
        <taxon>Legionella</taxon>
    </lineage>
</organism>
<dbReference type="NCBIfam" id="TIGR00188">
    <property type="entry name" value="rnpA"/>
    <property type="match status" value="1"/>
</dbReference>
<dbReference type="Pfam" id="PF00825">
    <property type="entry name" value="Ribonuclease_P"/>
    <property type="match status" value="1"/>
</dbReference>
<evidence type="ECO:0000256" key="3">
    <source>
        <dbReference type="ARBA" id="ARBA00022722"/>
    </source>
</evidence>
<dbReference type="Gene3D" id="3.30.230.10">
    <property type="match status" value="1"/>
</dbReference>
<evidence type="ECO:0000256" key="1">
    <source>
        <dbReference type="ARBA" id="ARBA00002663"/>
    </source>
</evidence>
<evidence type="ECO:0000256" key="7">
    <source>
        <dbReference type="HAMAP-Rule" id="MF_00227"/>
    </source>
</evidence>
<dbReference type="Proteomes" id="UP001595758">
    <property type="component" value="Unassembled WGS sequence"/>
</dbReference>
<evidence type="ECO:0000313" key="9">
    <source>
        <dbReference type="EMBL" id="MFC3908221.1"/>
    </source>
</evidence>
<comment type="catalytic activity">
    <reaction evidence="7">
        <text>Endonucleolytic cleavage of RNA, removing 5'-extranucleotides from tRNA precursor.</text>
        <dbReference type="EC" id="3.1.26.5"/>
    </reaction>
</comment>
<keyword evidence="3 7" id="KW-0540">Nuclease</keyword>
<dbReference type="InterPro" id="IPR020539">
    <property type="entry name" value="RNase_P_CS"/>
</dbReference>
<dbReference type="HAMAP" id="MF_00227">
    <property type="entry name" value="RNase_P"/>
    <property type="match status" value="1"/>
</dbReference>
<dbReference type="EC" id="3.1.26.5" evidence="7 8"/>
<sequence length="114" mass="13242">MYCFSKARRLVKKSDYNRVFDGANKTVTPDFVILHCANTCGRARIGLALSKKKIAKACLRNKVKRLLRENFRKQLLPPIDMVFLARYPMKKVETKTITANLETAWDKLITFYAR</sequence>
<keyword evidence="6 7" id="KW-0694">RNA-binding</keyword>
<gene>
    <name evidence="7 9" type="primary">rnpA</name>
    <name evidence="9" type="ORF">ACFORL_03920</name>
</gene>
<comment type="caution">
    <text evidence="9">The sequence shown here is derived from an EMBL/GenBank/DDBJ whole genome shotgun (WGS) entry which is preliminary data.</text>
</comment>
<dbReference type="EMBL" id="JBHSAB010000004">
    <property type="protein sequence ID" value="MFC3908221.1"/>
    <property type="molecule type" value="Genomic_DNA"/>
</dbReference>
<dbReference type="SUPFAM" id="SSF54211">
    <property type="entry name" value="Ribosomal protein S5 domain 2-like"/>
    <property type="match status" value="1"/>
</dbReference>
<evidence type="ECO:0000256" key="8">
    <source>
        <dbReference type="NCBIfam" id="TIGR00188"/>
    </source>
</evidence>
<accession>A0ABV8CE25</accession>
<keyword evidence="2 7" id="KW-0819">tRNA processing</keyword>
<comment type="function">
    <text evidence="1 7">RNaseP catalyzes the removal of the 5'-leader sequence from pre-tRNA to produce the mature 5'-terminus. It can also cleave other RNA substrates such as 4.5S RNA. The protein component plays an auxiliary but essential role in vivo by binding to the 5'-leader sequence and broadening the substrate specificity of the ribozyme.</text>
</comment>